<feature type="compositionally biased region" description="Basic residues" evidence="1">
    <location>
        <begin position="16"/>
        <end position="35"/>
    </location>
</feature>
<dbReference type="Proteomes" id="UP000218209">
    <property type="component" value="Unassembled WGS sequence"/>
</dbReference>
<dbReference type="AlphaFoldDB" id="A0A1X6P717"/>
<feature type="compositionally biased region" description="Low complexity" evidence="1">
    <location>
        <begin position="128"/>
        <end position="145"/>
    </location>
</feature>
<organism evidence="2 3">
    <name type="scientific">Porphyra umbilicalis</name>
    <name type="common">Purple laver</name>
    <name type="synonym">Red alga</name>
    <dbReference type="NCBI Taxonomy" id="2786"/>
    <lineage>
        <taxon>Eukaryota</taxon>
        <taxon>Rhodophyta</taxon>
        <taxon>Bangiophyceae</taxon>
        <taxon>Bangiales</taxon>
        <taxon>Bangiaceae</taxon>
        <taxon>Porphyra</taxon>
    </lineage>
</organism>
<keyword evidence="3" id="KW-1185">Reference proteome</keyword>
<protein>
    <submittedName>
        <fullName evidence="2">Uncharacterized protein</fullName>
    </submittedName>
</protein>
<evidence type="ECO:0000256" key="1">
    <source>
        <dbReference type="SAM" id="MobiDB-lite"/>
    </source>
</evidence>
<feature type="region of interest" description="Disordered" evidence="1">
    <location>
        <begin position="1"/>
        <end position="145"/>
    </location>
</feature>
<sequence length="284" mass="30040">MRSAPSARRGTPSGRRGGRHARKRWRRGGSRKRPSCRSWSVQALCRPSRRSRSWTGGRGADHRWGGAADADESATGGWGDGGAPTGGAGGRPDAAQDFEAIRAGGVHLQGRLRGEPEGALDGSGHGVGAAAAAASDAPPLDLPPDVLVERIDYGNQLSFDLTASPVAPEAGDLLSVIGGGDNDELLPAFSAGAPAREPSAVDGEEEEDDDSDSELEDDEEWDDDDEDDDDDDDDEVDEEFDLTWEYEVEPAPRRTPSEQSKAAPVRKRILTYVNGAATMVDGPP</sequence>
<evidence type="ECO:0000313" key="2">
    <source>
        <dbReference type="EMBL" id="OSX76556.1"/>
    </source>
</evidence>
<evidence type="ECO:0000313" key="3">
    <source>
        <dbReference type="Proteomes" id="UP000218209"/>
    </source>
</evidence>
<name>A0A1X6P717_PORUM</name>
<feature type="compositionally biased region" description="Gly residues" evidence="1">
    <location>
        <begin position="76"/>
        <end position="90"/>
    </location>
</feature>
<gene>
    <name evidence="2" type="ORF">BU14_0185s0016</name>
</gene>
<reference evidence="2 3" key="1">
    <citation type="submission" date="2017-03" db="EMBL/GenBank/DDBJ databases">
        <title>WGS assembly of Porphyra umbilicalis.</title>
        <authorList>
            <person name="Brawley S.H."/>
            <person name="Blouin N.A."/>
            <person name="Ficko-Blean E."/>
            <person name="Wheeler G.L."/>
            <person name="Lohr M."/>
            <person name="Goodson H.V."/>
            <person name="Jenkins J.W."/>
            <person name="Blaby-Haas C.E."/>
            <person name="Helliwell K.E."/>
            <person name="Chan C."/>
            <person name="Marriage T."/>
            <person name="Bhattacharya D."/>
            <person name="Klein A.S."/>
            <person name="Badis Y."/>
            <person name="Brodie J."/>
            <person name="Cao Y."/>
            <person name="Collen J."/>
            <person name="Dittami S.M."/>
            <person name="Gachon C.M."/>
            <person name="Green B.R."/>
            <person name="Karpowicz S."/>
            <person name="Kim J.W."/>
            <person name="Kudahl U."/>
            <person name="Lin S."/>
            <person name="Michel G."/>
            <person name="Mittag M."/>
            <person name="Olson B.J."/>
            <person name="Pangilinan J."/>
            <person name="Peng Y."/>
            <person name="Qiu H."/>
            <person name="Shu S."/>
            <person name="Singer J.T."/>
            <person name="Smith A.G."/>
            <person name="Sprecher B.N."/>
            <person name="Wagner V."/>
            <person name="Wang W."/>
            <person name="Wang Z.-Y."/>
            <person name="Yan J."/>
            <person name="Yarish C."/>
            <person name="Zoeuner-Riek S."/>
            <person name="Zhuang Y."/>
            <person name="Zou Y."/>
            <person name="Lindquist E.A."/>
            <person name="Grimwood J."/>
            <person name="Barry K."/>
            <person name="Rokhsar D.S."/>
            <person name="Schmutz J."/>
            <person name="Stiller J.W."/>
            <person name="Grossman A.R."/>
            <person name="Prochnik S.E."/>
        </authorList>
    </citation>
    <scope>NUCLEOTIDE SEQUENCE [LARGE SCALE GENOMIC DNA]</scope>
    <source>
        <strain evidence="2">4086291</strain>
    </source>
</reference>
<accession>A0A1X6P717</accession>
<feature type="compositionally biased region" description="Acidic residues" evidence="1">
    <location>
        <begin position="202"/>
        <end position="248"/>
    </location>
</feature>
<feature type="region of interest" description="Disordered" evidence="1">
    <location>
        <begin position="171"/>
        <end position="266"/>
    </location>
</feature>
<proteinExistence type="predicted"/>
<dbReference type="EMBL" id="KV918862">
    <property type="protein sequence ID" value="OSX76556.1"/>
    <property type="molecule type" value="Genomic_DNA"/>
</dbReference>